<sequence length="547" mass="61494">MDPLTNKMKGVITMTEEEGSVFDFVDQDVNIQYPDSHVLYARILTNKKVWLSTLRNQMAEHWDGRFPVKISESSDLFLLTFGCEGDKARVLSREPFHFQNHHIVLCSPIPGQNVTSESLIYSPFWVQIYRLPFLSKTKGLAKALGNIIGEYIDVFEDSLNEGWGPFLRIRVNIDISKPLLRGRLITLNQIRDEFWVEFRYERLPEYCMECGILGHPYNKCLEFLELLDNGQEPELEYGPTMKGSALPTSGYDRYRTDFAKGNVWPLITRLAKNSIISAIPQITQRSQPTPRQLFPGESSQSHKMTTASHQAANQTHITTQRASITSNSDPPFLVANNNGKTHITSSSGDDSLVHKSYNDKAVGTHVEARGKRTVTYPVVTFTPSVLNQTSFDQHAINHKTMNTKNKEEHTDLSSVFTPLSAMVMPSNTFATYPPTQPPMQLLHTNTKQIMMQIPATYPNASSTAMTSEHCTEGGKENVCPNRLIKRQSEGSSLRQILKRCRGTNSPSFSSNLSAEEECHQNVSIDLTDSTGDQDISAEAGFQPRNQP</sequence>
<dbReference type="InterPro" id="IPR040256">
    <property type="entry name" value="At4g02000-like"/>
</dbReference>
<accession>A0A803QJ00</accession>
<evidence type="ECO:0000259" key="2">
    <source>
        <dbReference type="Pfam" id="PF14392"/>
    </source>
</evidence>
<dbReference type="PANTHER" id="PTHR31286">
    <property type="entry name" value="GLYCINE-RICH CELL WALL STRUCTURAL PROTEIN 1.8-LIKE"/>
    <property type="match status" value="1"/>
</dbReference>
<reference evidence="3" key="1">
    <citation type="submission" date="2021-03" db="UniProtKB">
        <authorList>
            <consortium name="EnsemblPlants"/>
        </authorList>
    </citation>
    <scope>IDENTIFICATION</scope>
</reference>
<dbReference type="PANTHER" id="PTHR31286:SF167">
    <property type="entry name" value="OS09G0268800 PROTEIN"/>
    <property type="match status" value="1"/>
</dbReference>
<dbReference type="InterPro" id="IPR025836">
    <property type="entry name" value="Zn_knuckle_CX2CX4HX4C"/>
</dbReference>
<dbReference type="Gramene" id="evm.model.10.1229">
    <property type="protein sequence ID" value="cds.evm.model.10.1229"/>
    <property type="gene ID" value="evm.TU.10.1229"/>
</dbReference>
<proteinExistence type="predicted"/>
<feature type="region of interest" description="Disordered" evidence="1">
    <location>
        <begin position="523"/>
        <end position="547"/>
    </location>
</feature>
<name>A0A803QJ00_CANSA</name>
<feature type="compositionally biased region" description="Polar residues" evidence="1">
    <location>
        <begin position="523"/>
        <end position="533"/>
    </location>
</feature>
<protein>
    <recommendedName>
        <fullName evidence="2">Zinc knuckle CX2CX4HX4C domain-containing protein</fullName>
    </recommendedName>
</protein>
<dbReference type="EnsemblPlants" id="evm.model.10.1229">
    <property type="protein sequence ID" value="cds.evm.model.10.1229"/>
    <property type="gene ID" value="evm.TU.10.1229"/>
</dbReference>
<evidence type="ECO:0000313" key="4">
    <source>
        <dbReference type="Proteomes" id="UP000596661"/>
    </source>
</evidence>
<dbReference type="Proteomes" id="UP000596661">
    <property type="component" value="Unassembled WGS sequence"/>
</dbReference>
<dbReference type="EMBL" id="UZAU01000818">
    <property type="status" value="NOT_ANNOTATED_CDS"/>
    <property type="molecule type" value="Genomic_DNA"/>
</dbReference>
<evidence type="ECO:0000313" key="3">
    <source>
        <dbReference type="EnsemblPlants" id="cds.evm.model.10.1229"/>
    </source>
</evidence>
<feature type="domain" description="Zinc knuckle CX2CX4HX4C" evidence="2">
    <location>
        <begin position="173"/>
        <end position="221"/>
    </location>
</feature>
<keyword evidence="4" id="KW-1185">Reference proteome</keyword>
<organism evidence="3 4">
    <name type="scientific">Cannabis sativa</name>
    <name type="common">Hemp</name>
    <name type="synonym">Marijuana</name>
    <dbReference type="NCBI Taxonomy" id="3483"/>
    <lineage>
        <taxon>Eukaryota</taxon>
        <taxon>Viridiplantae</taxon>
        <taxon>Streptophyta</taxon>
        <taxon>Embryophyta</taxon>
        <taxon>Tracheophyta</taxon>
        <taxon>Spermatophyta</taxon>
        <taxon>Magnoliopsida</taxon>
        <taxon>eudicotyledons</taxon>
        <taxon>Gunneridae</taxon>
        <taxon>Pentapetalae</taxon>
        <taxon>rosids</taxon>
        <taxon>fabids</taxon>
        <taxon>Rosales</taxon>
        <taxon>Cannabaceae</taxon>
        <taxon>Cannabis</taxon>
    </lineage>
</organism>
<dbReference type="Pfam" id="PF14392">
    <property type="entry name" value="zf-CCHC_4"/>
    <property type="match status" value="1"/>
</dbReference>
<evidence type="ECO:0000256" key="1">
    <source>
        <dbReference type="SAM" id="MobiDB-lite"/>
    </source>
</evidence>
<dbReference type="AlphaFoldDB" id="A0A803QJ00"/>